<dbReference type="Pfam" id="PF01425">
    <property type="entry name" value="Amidase"/>
    <property type="match status" value="1"/>
</dbReference>
<evidence type="ECO:0000259" key="1">
    <source>
        <dbReference type="Pfam" id="PF01425"/>
    </source>
</evidence>
<dbReference type="Proteomes" id="UP000813444">
    <property type="component" value="Unassembled WGS sequence"/>
</dbReference>
<evidence type="ECO:0000313" key="3">
    <source>
        <dbReference type="Proteomes" id="UP000813444"/>
    </source>
</evidence>
<gene>
    <name evidence="2" type="ORF">B0I35DRAFT_469970</name>
</gene>
<feature type="domain" description="Amidase" evidence="1">
    <location>
        <begin position="207"/>
        <end position="392"/>
    </location>
</feature>
<dbReference type="InterPro" id="IPR023631">
    <property type="entry name" value="Amidase_dom"/>
</dbReference>
<evidence type="ECO:0000313" key="2">
    <source>
        <dbReference type="EMBL" id="KAH7312544.1"/>
    </source>
</evidence>
<protein>
    <submittedName>
        <fullName evidence="2">Amidase signature domain-containing protein</fullName>
    </submittedName>
</protein>
<sequence>MSLLSSSVSTADAGVTRVEPSISFLLDNRQYVARPLDLAAPCVSPRIHFNPKHSLLSVPSLVTCVKVDKGQTIDVDALRTWRLDHIDQDDVFHPEFLTEVVFSGVESTDVRLTGDARDMLTVWGTRKVRFGPNLDIDDGSYAVVDGMLYTVWRVYSDSHLAFSQALWPTVVDKSLFSQVSAPGNGYRSHGVAVPSRAHTGNLAASQANPTSNGKPSPLQGMRSAIKDNFHVRGTKTSLGNRAYFETYPIQDSSAAVVTKILGAGAHLVGKPHLSSFAMMEHPTQSVDYQAPFNPRGDGYLIPGGSSSGSAATMAAYDWLDIAICTDTTGSSRIPAFQTGLFGFRPTKPAISGEGLVHAWEAMDTTAWIGRDLKIFPAILQAVSDPPARTVQAENASPTRILYLLDFEPQDSPEQVKAMEILLTAIDNSSGNTHQKTSIHDDWSNTAPVDEKDLRQYLRELTHHGWFYAAFHSFDSFREKYERVNGHKPFVTEVVRWYWELGSKVSHVEHNELMSRLAVFKDWFTKQYLSDKQTIIALHIDKVQPRYRDQYPGDINPNVPGLRSTFLSAILGCPELAIPIAELPYKSRITEKEERLPIVVSLIGNAGADMDLLQWSIKVLENDGRPTKVKTGNVMF</sequence>
<dbReference type="PANTHER" id="PTHR46310:SF7">
    <property type="entry name" value="AMIDASE 1"/>
    <property type="match status" value="1"/>
</dbReference>
<proteinExistence type="predicted"/>
<dbReference type="Gene3D" id="3.90.1300.10">
    <property type="entry name" value="Amidase signature (AS) domain"/>
    <property type="match status" value="1"/>
</dbReference>
<dbReference type="PANTHER" id="PTHR46310">
    <property type="entry name" value="AMIDASE 1"/>
    <property type="match status" value="1"/>
</dbReference>
<dbReference type="SUPFAM" id="SSF75304">
    <property type="entry name" value="Amidase signature (AS) enzymes"/>
    <property type="match status" value="1"/>
</dbReference>
<dbReference type="EMBL" id="JAGPNK010000010">
    <property type="protein sequence ID" value="KAH7312544.1"/>
    <property type="molecule type" value="Genomic_DNA"/>
</dbReference>
<dbReference type="AlphaFoldDB" id="A0A8K0WQE5"/>
<reference evidence="2" key="1">
    <citation type="journal article" date="2021" name="Nat. Commun.">
        <title>Genetic determinants of endophytism in the Arabidopsis root mycobiome.</title>
        <authorList>
            <person name="Mesny F."/>
            <person name="Miyauchi S."/>
            <person name="Thiergart T."/>
            <person name="Pickel B."/>
            <person name="Atanasova L."/>
            <person name="Karlsson M."/>
            <person name="Huettel B."/>
            <person name="Barry K.W."/>
            <person name="Haridas S."/>
            <person name="Chen C."/>
            <person name="Bauer D."/>
            <person name="Andreopoulos W."/>
            <person name="Pangilinan J."/>
            <person name="LaButti K."/>
            <person name="Riley R."/>
            <person name="Lipzen A."/>
            <person name="Clum A."/>
            <person name="Drula E."/>
            <person name="Henrissat B."/>
            <person name="Kohler A."/>
            <person name="Grigoriev I.V."/>
            <person name="Martin F.M."/>
            <person name="Hacquard S."/>
        </authorList>
    </citation>
    <scope>NUCLEOTIDE SEQUENCE</scope>
    <source>
        <strain evidence="2">MPI-CAGE-CH-0235</strain>
    </source>
</reference>
<name>A0A8K0WQE5_9HYPO</name>
<dbReference type="InterPro" id="IPR036928">
    <property type="entry name" value="AS_sf"/>
</dbReference>
<comment type="caution">
    <text evidence="2">The sequence shown here is derived from an EMBL/GenBank/DDBJ whole genome shotgun (WGS) entry which is preliminary data.</text>
</comment>
<accession>A0A8K0WQE5</accession>
<organism evidence="2 3">
    <name type="scientific">Stachybotrys elegans</name>
    <dbReference type="NCBI Taxonomy" id="80388"/>
    <lineage>
        <taxon>Eukaryota</taxon>
        <taxon>Fungi</taxon>
        <taxon>Dikarya</taxon>
        <taxon>Ascomycota</taxon>
        <taxon>Pezizomycotina</taxon>
        <taxon>Sordariomycetes</taxon>
        <taxon>Hypocreomycetidae</taxon>
        <taxon>Hypocreales</taxon>
        <taxon>Stachybotryaceae</taxon>
        <taxon>Stachybotrys</taxon>
    </lineage>
</organism>
<keyword evidence="3" id="KW-1185">Reference proteome</keyword>
<dbReference type="OrthoDB" id="5423360at2759"/>